<dbReference type="AlphaFoldDB" id="A0A8D8NLW9"/>
<feature type="region of interest" description="Disordered" evidence="1">
    <location>
        <begin position="73"/>
        <end position="110"/>
    </location>
</feature>
<protein>
    <submittedName>
        <fullName evidence="2">(northern house mosquito) hypothetical protein</fullName>
    </submittedName>
</protein>
<proteinExistence type="predicted"/>
<dbReference type="EMBL" id="HBUE01281955">
    <property type="protein sequence ID" value="CAG6569558.1"/>
    <property type="molecule type" value="Transcribed_RNA"/>
</dbReference>
<feature type="compositionally biased region" description="Low complexity" evidence="1">
    <location>
        <begin position="73"/>
        <end position="82"/>
    </location>
</feature>
<dbReference type="EMBL" id="HBUE01281954">
    <property type="protein sequence ID" value="CAG6569557.1"/>
    <property type="molecule type" value="Transcribed_RNA"/>
</dbReference>
<dbReference type="EMBL" id="HBUE01176443">
    <property type="protein sequence ID" value="CAG6518026.1"/>
    <property type="molecule type" value="Transcribed_RNA"/>
</dbReference>
<evidence type="ECO:0000313" key="2">
    <source>
        <dbReference type="EMBL" id="CAG6569558.1"/>
    </source>
</evidence>
<reference evidence="2" key="1">
    <citation type="submission" date="2021-05" db="EMBL/GenBank/DDBJ databases">
        <authorList>
            <person name="Alioto T."/>
            <person name="Alioto T."/>
            <person name="Gomez Garrido J."/>
        </authorList>
    </citation>
    <scope>NUCLEOTIDE SEQUENCE</scope>
</reference>
<organism evidence="2">
    <name type="scientific">Culex pipiens</name>
    <name type="common">House mosquito</name>
    <dbReference type="NCBI Taxonomy" id="7175"/>
    <lineage>
        <taxon>Eukaryota</taxon>
        <taxon>Metazoa</taxon>
        <taxon>Ecdysozoa</taxon>
        <taxon>Arthropoda</taxon>
        <taxon>Hexapoda</taxon>
        <taxon>Insecta</taxon>
        <taxon>Pterygota</taxon>
        <taxon>Neoptera</taxon>
        <taxon>Endopterygota</taxon>
        <taxon>Diptera</taxon>
        <taxon>Nematocera</taxon>
        <taxon>Culicoidea</taxon>
        <taxon>Culicidae</taxon>
        <taxon>Culicinae</taxon>
        <taxon>Culicini</taxon>
        <taxon>Culex</taxon>
        <taxon>Culex</taxon>
    </lineage>
</organism>
<sequence length="131" mass="14644">MPVSRPLPRTTSPCTTTLPTRRPQPTCTTRLRTRPPQPTITTTTIITSRRRRRPTTGCTSRTSCTTCRRTPCPACSASSRPSTGTKVNGKRPEARTQPKVSPPASRDDNCHNMICHKEEKKKTRPTLWCTL</sequence>
<name>A0A8D8NLW9_CULPI</name>
<feature type="region of interest" description="Disordered" evidence="1">
    <location>
        <begin position="1"/>
        <end position="39"/>
    </location>
</feature>
<dbReference type="EMBL" id="HBUE01176442">
    <property type="protein sequence ID" value="CAG6518025.1"/>
    <property type="molecule type" value="Transcribed_RNA"/>
</dbReference>
<evidence type="ECO:0000256" key="1">
    <source>
        <dbReference type="SAM" id="MobiDB-lite"/>
    </source>
</evidence>
<accession>A0A8D8NLW9</accession>
<feature type="compositionally biased region" description="Low complexity" evidence="1">
    <location>
        <begin position="1"/>
        <end position="30"/>
    </location>
</feature>